<dbReference type="OMA" id="KSNECTE"/>
<dbReference type="Proteomes" id="UP000683925">
    <property type="component" value="Unassembled WGS sequence"/>
</dbReference>
<protein>
    <submittedName>
        <fullName evidence="2">Uncharacterized protein</fullName>
    </submittedName>
</protein>
<dbReference type="EMBL" id="CAJJDP010000066">
    <property type="protein sequence ID" value="CAD8176781.1"/>
    <property type="molecule type" value="Genomic_DNA"/>
</dbReference>
<comment type="caution">
    <text evidence="2">The sequence shown here is derived from an EMBL/GenBank/DDBJ whole genome shotgun (WGS) entry which is preliminary data.</text>
</comment>
<evidence type="ECO:0000313" key="2">
    <source>
        <dbReference type="EMBL" id="CAD8176781.1"/>
    </source>
</evidence>
<proteinExistence type="predicted"/>
<evidence type="ECO:0000256" key="1">
    <source>
        <dbReference type="SAM" id="Coils"/>
    </source>
</evidence>
<keyword evidence="3" id="KW-1185">Reference proteome</keyword>
<name>A0A8S1VJ57_PAROT</name>
<reference evidence="2" key="1">
    <citation type="submission" date="2021-01" db="EMBL/GenBank/DDBJ databases">
        <authorList>
            <consortium name="Genoscope - CEA"/>
            <person name="William W."/>
        </authorList>
    </citation>
    <scope>NUCLEOTIDE SEQUENCE</scope>
</reference>
<dbReference type="AlphaFoldDB" id="A0A8S1VJ57"/>
<accession>A0A8S1VJ57</accession>
<sequence>MFSQAFRRGQQQPLQQQQQPMNISFHNQLQAQQTKSFSQTQYEKENISQFLGSTKRQNLNESFYQEQQVPQISEVYRILDQLQQMMMVKFNDFQGVINDQEKAIRPLIEQNTQLNNQLTNVLQQSEKILSQLTANLEKSEQINNRNQKRKSNECSEGDLGAVQQLLKTLDDRLNNLSNEVEMIAETNNRFQVRVMEVVNIDKLEHLENMQRVLQEMDKAKRSISKKIKR</sequence>
<keyword evidence="1" id="KW-0175">Coiled coil</keyword>
<dbReference type="OrthoDB" id="304048at2759"/>
<evidence type="ECO:0000313" key="3">
    <source>
        <dbReference type="Proteomes" id="UP000683925"/>
    </source>
</evidence>
<organism evidence="2 3">
    <name type="scientific">Paramecium octaurelia</name>
    <dbReference type="NCBI Taxonomy" id="43137"/>
    <lineage>
        <taxon>Eukaryota</taxon>
        <taxon>Sar</taxon>
        <taxon>Alveolata</taxon>
        <taxon>Ciliophora</taxon>
        <taxon>Intramacronucleata</taxon>
        <taxon>Oligohymenophorea</taxon>
        <taxon>Peniculida</taxon>
        <taxon>Parameciidae</taxon>
        <taxon>Paramecium</taxon>
    </lineage>
</organism>
<feature type="coiled-coil region" evidence="1">
    <location>
        <begin position="115"/>
        <end position="229"/>
    </location>
</feature>
<gene>
    <name evidence="2" type="ORF">POCTA_138.1.T0670265</name>
</gene>